<dbReference type="RefSeq" id="WP_006902020.1">
    <property type="nucleotide sequence ID" value="NZ_CAACYD010000007.1"/>
</dbReference>
<dbReference type="PANTHER" id="PTHR42877">
    <property type="entry name" value="L-ORNITHINE N(5)-MONOOXYGENASE-RELATED"/>
    <property type="match status" value="1"/>
</dbReference>
<keyword evidence="4 6" id="KW-0560">Oxidoreductase</keyword>
<dbReference type="EMBL" id="CAACYD010000007">
    <property type="protein sequence ID" value="VFA89922.1"/>
    <property type="molecule type" value="Genomic_DNA"/>
</dbReference>
<evidence type="ECO:0000313" key="7">
    <source>
        <dbReference type="Proteomes" id="UP000360750"/>
    </source>
</evidence>
<protein>
    <submittedName>
        <fullName evidence="6">4-hydroxyacetophenone monooxygenase</fullName>
        <ecNumber evidence="6">1.14.13.84</ecNumber>
    </submittedName>
</protein>
<sequence length="523" mass="58264">MTDTSTRALPERVDVLVVGVGFGGLAALHRLRKDHPELRALAIERAAGAGGVWRENDYPGAACDVPTSLYSLSFAPNPNWSHTYGRRGEIHEYLRSVAADYEDQIRYNTSLTAARWDGAAQEWVVDTTSGQIRTRFLVAAPGALSEPGVPEVPGMEKFSGKVFHSAQWDHSHDLRGRKVAIIGTGASAIQIVPEIVDTVDQLTVFQRTPAWVVPRIDRTISPLERAVYRRVPGVHRLVRKMVWAYREFYVAMMARNPKLLPIAKTVALAQLRVQVKDKDLRRRLTPDYQIGCKRMLLTNKWFPALQRPNVTVTGALSRLTENGAVDADGREHEVDTVIFATGFTPTEPPIAKAVTGRDGRTLAETWQGSPRAYRGVEVHGFPNLFFLYGPNTNLGHSSIVLMLEPQAYYMSKTIGELKRNGRSVFEVTQDAQDRYNAELDPELERTVWNSGGCSSWYLDSTGRNSVMWPKYTSDFRRMMSTFVTADHRFDDAIPATAPAVEAATDSADAVETESDSVERTLTK</sequence>
<dbReference type="AlphaFoldDB" id="A0ABD7V6R7"/>
<comment type="similarity">
    <text evidence="1">Belongs to the FAD-binding monooxygenase family.</text>
</comment>
<evidence type="ECO:0000256" key="4">
    <source>
        <dbReference type="ARBA" id="ARBA00023002"/>
    </source>
</evidence>
<organism evidence="6 7">
    <name type="scientific">Gordonia paraffinivorans</name>
    <dbReference type="NCBI Taxonomy" id="175628"/>
    <lineage>
        <taxon>Bacteria</taxon>
        <taxon>Bacillati</taxon>
        <taxon>Actinomycetota</taxon>
        <taxon>Actinomycetes</taxon>
        <taxon>Mycobacteriales</taxon>
        <taxon>Gordoniaceae</taxon>
        <taxon>Gordonia</taxon>
    </lineage>
</organism>
<evidence type="ECO:0000256" key="1">
    <source>
        <dbReference type="ARBA" id="ARBA00010139"/>
    </source>
</evidence>
<dbReference type="InterPro" id="IPR051209">
    <property type="entry name" value="FAD-bind_Monooxygenase_sf"/>
</dbReference>
<dbReference type="PANTHER" id="PTHR42877:SF4">
    <property type="entry name" value="FAD_NAD(P)-BINDING DOMAIN-CONTAINING PROTEIN-RELATED"/>
    <property type="match status" value="1"/>
</dbReference>
<evidence type="ECO:0000256" key="2">
    <source>
        <dbReference type="ARBA" id="ARBA00022630"/>
    </source>
</evidence>
<proteinExistence type="inferred from homology"/>
<evidence type="ECO:0000256" key="5">
    <source>
        <dbReference type="SAM" id="MobiDB-lite"/>
    </source>
</evidence>
<reference evidence="6 7" key="1">
    <citation type="submission" date="2019-02" db="EMBL/GenBank/DDBJ databases">
        <authorList>
            <consortium name="Pathogen Informatics"/>
        </authorList>
    </citation>
    <scope>NUCLEOTIDE SEQUENCE [LARGE SCALE GENOMIC DNA]</scope>
    <source>
        <strain evidence="6 7">3012STDY6756503</strain>
    </source>
</reference>
<keyword evidence="6" id="KW-0503">Monooxygenase</keyword>
<dbReference type="InterPro" id="IPR036188">
    <property type="entry name" value="FAD/NAD-bd_sf"/>
</dbReference>
<name>A0ABD7V6R7_9ACTN</name>
<accession>A0ABD7V6R7</accession>
<gene>
    <name evidence="6" type="primary">hapE_10</name>
    <name evidence="6" type="ORF">NCTC8139_03499</name>
</gene>
<evidence type="ECO:0000313" key="6">
    <source>
        <dbReference type="EMBL" id="VFA89922.1"/>
    </source>
</evidence>
<dbReference type="GeneID" id="60751472"/>
<keyword evidence="2" id="KW-0285">Flavoprotein</keyword>
<feature type="region of interest" description="Disordered" evidence="5">
    <location>
        <begin position="502"/>
        <end position="523"/>
    </location>
</feature>
<dbReference type="InterPro" id="IPR020946">
    <property type="entry name" value="Flavin_mOase-like"/>
</dbReference>
<dbReference type="Pfam" id="PF00743">
    <property type="entry name" value="FMO-like"/>
    <property type="match status" value="1"/>
</dbReference>
<evidence type="ECO:0000256" key="3">
    <source>
        <dbReference type="ARBA" id="ARBA00022827"/>
    </source>
</evidence>
<comment type="caution">
    <text evidence="6">The sequence shown here is derived from an EMBL/GenBank/DDBJ whole genome shotgun (WGS) entry which is preliminary data.</text>
</comment>
<dbReference type="Gene3D" id="3.50.50.60">
    <property type="entry name" value="FAD/NAD(P)-binding domain"/>
    <property type="match status" value="2"/>
</dbReference>
<keyword evidence="3" id="KW-0274">FAD</keyword>
<dbReference type="SUPFAM" id="SSF51905">
    <property type="entry name" value="FAD/NAD(P)-binding domain"/>
    <property type="match status" value="2"/>
</dbReference>
<dbReference type="GO" id="GO:0033767">
    <property type="term" value="F:4-hydroxyacetophenone monooxygenase activity"/>
    <property type="evidence" value="ECO:0007669"/>
    <property type="project" value="UniProtKB-EC"/>
</dbReference>
<dbReference type="EC" id="1.14.13.84" evidence="6"/>
<dbReference type="Proteomes" id="UP000360750">
    <property type="component" value="Unassembled WGS sequence"/>
</dbReference>